<dbReference type="Proteomes" id="UP000008068">
    <property type="component" value="Unassembled WGS sequence"/>
</dbReference>
<name>G0MQC7_CAEBE</name>
<evidence type="ECO:0008006" key="3">
    <source>
        <dbReference type="Google" id="ProtNLM"/>
    </source>
</evidence>
<keyword evidence="2" id="KW-1185">Reference proteome</keyword>
<proteinExistence type="predicted"/>
<dbReference type="HOGENOM" id="CLU_1679481_0_0_1"/>
<reference evidence="2" key="1">
    <citation type="submission" date="2011-07" db="EMBL/GenBank/DDBJ databases">
        <authorList>
            <consortium name="Caenorhabditis brenneri Sequencing and Analysis Consortium"/>
            <person name="Wilson R.K."/>
        </authorList>
    </citation>
    <scope>NUCLEOTIDE SEQUENCE [LARGE SCALE GENOMIC DNA]</scope>
    <source>
        <strain evidence="2">PB2801</strain>
    </source>
</reference>
<dbReference type="EMBL" id="GL379806">
    <property type="protein sequence ID" value="EGT40860.1"/>
    <property type="molecule type" value="Genomic_DNA"/>
</dbReference>
<sequence length="157" mass="18529">MSFFFPLPPPGTVSAPAQPLENAEQYQYYVQIHCSEGRDILTTPNALRKSEKLFSLLPLVDLNIYPNYIHHLHVDVPCHQMFMIINWCEFHQMEECVEGPDTWDNAYFMQVSAPQKFRLLCLANEYGVRELARCLFRILVTENKTKTIEEQREWLQY</sequence>
<dbReference type="InParanoid" id="G0MQC7"/>
<dbReference type="Gene3D" id="3.30.710.10">
    <property type="entry name" value="Potassium Channel Kv1.1, Chain A"/>
    <property type="match status" value="1"/>
</dbReference>
<evidence type="ECO:0000313" key="2">
    <source>
        <dbReference type="Proteomes" id="UP000008068"/>
    </source>
</evidence>
<evidence type="ECO:0000313" key="1">
    <source>
        <dbReference type="EMBL" id="EGT40860.1"/>
    </source>
</evidence>
<protein>
    <recommendedName>
        <fullName evidence="3">BTB domain-containing protein</fullName>
    </recommendedName>
</protein>
<accession>G0MQC7</accession>
<dbReference type="AlphaFoldDB" id="G0MQC7"/>
<organism evidence="2">
    <name type="scientific">Caenorhabditis brenneri</name>
    <name type="common">Nematode worm</name>
    <dbReference type="NCBI Taxonomy" id="135651"/>
    <lineage>
        <taxon>Eukaryota</taxon>
        <taxon>Metazoa</taxon>
        <taxon>Ecdysozoa</taxon>
        <taxon>Nematoda</taxon>
        <taxon>Chromadorea</taxon>
        <taxon>Rhabditida</taxon>
        <taxon>Rhabditina</taxon>
        <taxon>Rhabditomorpha</taxon>
        <taxon>Rhabditoidea</taxon>
        <taxon>Rhabditidae</taxon>
        <taxon>Peloderinae</taxon>
        <taxon>Caenorhabditis</taxon>
    </lineage>
</organism>
<dbReference type="InterPro" id="IPR011333">
    <property type="entry name" value="SKP1/BTB/POZ_sf"/>
</dbReference>
<gene>
    <name evidence="1" type="ORF">CAEBREN_08272</name>
</gene>